<dbReference type="EMBL" id="LIAE01007304">
    <property type="protein sequence ID" value="PAV80203.1"/>
    <property type="molecule type" value="Genomic_DNA"/>
</dbReference>
<feature type="compositionally biased region" description="Polar residues" evidence="1">
    <location>
        <begin position="1"/>
        <end position="10"/>
    </location>
</feature>
<dbReference type="Proteomes" id="UP000218231">
    <property type="component" value="Unassembled WGS sequence"/>
</dbReference>
<reference evidence="2 3" key="1">
    <citation type="journal article" date="2017" name="Curr. Biol.">
        <title>Genome architecture and evolution of a unichromosomal asexual nematode.</title>
        <authorList>
            <person name="Fradin H."/>
            <person name="Zegar C."/>
            <person name="Gutwein M."/>
            <person name="Lucas J."/>
            <person name="Kovtun M."/>
            <person name="Corcoran D."/>
            <person name="Baugh L.R."/>
            <person name="Kiontke K."/>
            <person name="Gunsalus K."/>
            <person name="Fitch D.H."/>
            <person name="Piano F."/>
        </authorList>
    </citation>
    <scope>NUCLEOTIDE SEQUENCE [LARGE SCALE GENOMIC DNA]</scope>
    <source>
        <strain evidence="2">PF1309</strain>
    </source>
</reference>
<feature type="region of interest" description="Disordered" evidence="1">
    <location>
        <begin position="1"/>
        <end position="101"/>
    </location>
</feature>
<evidence type="ECO:0000313" key="2">
    <source>
        <dbReference type="EMBL" id="PAV80203.1"/>
    </source>
</evidence>
<proteinExistence type="predicted"/>
<keyword evidence="3" id="KW-1185">Reference proteome</keyword>
<dbReference type="AlphaFoldDB" id="A0A2A2L283"/>
<sequence length="147" mass="16230">MSEKVTQPQTEEIFVPPLIPIPTSRSAQQFTGLNQSPVRAGPLPQVPRIPLSASFNNNPPVDRNQNVNNGIHPHRPRPTSPVSNGSAGKVKKASIPVPVPADPRKRLLSEKFPLPSYSALSPYRVRQTHFIKFSWRIFALAAAFHLS</sequence>
<name>A0A2A2L283_9BILA</name>
<accession>A0A2A2L283</accession>
<protein>
    <submittedName>
        <fullName evidence="2">Uncharacterized protein</fullName>
    </submittedName>
</protein>
<feature type="compositionally biased region" description="Polar residues" evidence="1">
    <location>
        <begin position="53"/>
        <end position="69"/>
    </location>
</feature>
<gene>
    <name evidence="2" type="ORF">WR25_18668</name>
</gene>
<organism evidence="2 3">
    <name type="scientific">Diploscapter pachys</name>
    <dbReference type="NCBI Taxonomy" id="2018661"/>
    <lineage>
        <taxon>Eukaryota</taxon>
        <taxon>Metazoa</taxon>
        <taxon>Ecdysozoa</taxon>
        <taxon>Nematoda</taxon>
        <taxon>Chromadorea</taxon>
        <taxon>Rhabditida</taxon>
        <taxon>Rhabditina</taxon>
        <taxon>Rhabditomorpha</taxon>
        <taxon>Rhabditoidea</taxon>
        <taxon>Rhabditidae</taxon>
        <taxon>Diploscapter</taxon>
    </lineage>
</organism>
<feature type="compositionally biased region" description="Polar residues" evidence="1">
    <location>
        <begin position="23"/>
        <end position="37"/>
    </location>
</feature>
<evidence type="ECO:0000313" key="3">
    <source>
        <dbReference type="Proteomes" id="UP000218231"/>
    </source>
</evidence>
<evidence type="ECO:0000256" key="1">
    <source>
        <dbReference type="SAM" id="MobiDB-lite"/>
    </source>
</evidence>
<comment type="caution">
    <text evidence="2">The sequence shown here is derived from an EMBL/GenBank/DDBJ whole genome shotgun (WGS) entry which is preliminary data.</text>
</comment>